<dbReference type="SUPFAM" id="SSF53448">
    <property type="entry name" value="Nucleotide-diphospho-sugar transferases"/>
    <property type="match status" value="1"/>
</dbReference>
<evidence type="ECO:0000256" key="5">
    <source>
        <dbReference type="SAM" id="MobiDB-lite"/>
    </source>
</evidence>
<gene>
    <name evidence="8" type="ORF">EBO15_38610</name>
</gene>
<reference evidence="8 9" key="1">
    <citation type="submission" date="2018-10" db="EMBL/GenBank/DDBJ databases">
        <title>Isolation from soil.</title>
        <authorList>
            <person name="Hu J."/>
        </authorList>
    </citation>
    <scope>NUCLEOTIDE SEQUENCE [LARGE SCALE GENOMIC DNA]</scope>
    <source>
        <strain evidence="8 9">NEAU-Ht49</strain>
    </source>
</reference>
<dbReference type="InterPro" id="IPR040492">
    <property type="entry name" value="GlfT2_N"/>
</dbReference>
<feature type="compositionally biased region" description="Low complexity" evidence="5">
    <location>
        <begin position="655"/>
        <end position="681"/>
    </location>
</feature>
<evidence type="ECO:0000259" key="7">
    <source>
        <dbReference type="Pfam" id="PF19320"/>
    </source>
</evidence>
<dbReference type="OrthoDB" id="3225550at2"/>
<dbReference type="Pfam" id="PF13641">
    <property type="entry name" value="Glyco_tranf_2_3"/>
    <property type="match status" value="1"/>
</dbReference>
<sequence>MTAETTTDLRVVHRVVMPMDDDQDIRRLYLEGDLRLSAPGADTDAGLTAAGSAPGEDSEYGAHWDGADREDDGDRRRVVVPAGRRVSFLTYFNAFPAAYWRRWTDAEEVVLRVRVRGDATILVYRSNSKGHAQRLEVDRARSAETAEHTFTLPLKPFVDGGWYWLELAAGERPAVLEGAEWCVATDRPRGRTTIGITTFDRPDFCVRQLAALGEATELLEGLDEILVIDQGTRRVEDHPDFAAAEQALGDRLRVIDQANLGGSGGFARAMDETVRAGSSDYVLLLDDDVVTEPESILRAVAFADLARRPTIVGGHMFSLYDRSVLHAYGETLAAYRWFWGPAQHTFHGHDFGFHRMRETHWLHRRIDVDYNGWWMCLIPTSVIREVGLSMPMFIKWDDAEYGVRARAAGFPTVSLPGVAVWHVPWHDKDDTVDWQAYYHERNRLVSALLHSPYDRGGNLLKESLFVSVKHALSMQYSAAELMLSAIEDVLSGPAHMHATLPTKLGEIRDLRRRFPDAAYRPDPEEFPVVRRRPPRRGREAASPSSRRDMFQTALTSGLRHLRPLRTDAAEHPQTVVPHIDMHWWRLSRFDSALVSAADGTGTAWYRRDPARYRSILKRTTALHARLYQEWPRLVAAYKAAQPTLTSPESWRETFSARAEATAADGAGSGSASSVAGDAAGASGDGHTGSAGEGRARS</sequence>
<dbReference type="GO" id="GO:0016757">
    <property type="term" value="F:glycosyltransferase activity"/>
    <property type="evidence" value="ECO:0007669"/>
    <property type="project" value="UniProtKB-KW"/>
</dbReference>
<feature type="domain" description="Galactofuranosyltransferase-2 C-terminal" evidence="7">
    <location>
        <begin position="459"/>
        <end position="655"/>
    </location>
</feature>
<dbReference type="PANTHER" id="PTHR43179">
    <property type="entry name" value="RHAMNOSYLTRANSFERASE WBBL"/>
    <property type="match status" value="1"/>
</dbReference>
<evidence type="ECO:0000256" key="3">
    <source>
        <dbReference type="ARBA" id="ARBA00022676"/>
    </source>
</evidence>
<dbReference type="Pfam" id="PF17994">
    <property type="entry name" value="Glft2_N"/>
    <property type="match status" value="1"/>
</dbReference>
<proteinExistence type="inferred from homology"/>
<feature type="region of interest" description="Disordered" evidence="5">
    <location>
        <begin position="655"/>
        <end position="697"/>
    </location>
</feature>
<organism evidence="8 9">
    <name type="scientific">Actinomadura harenae</name>
    <dbReference type="NCBI Taxonomy" id="2483351"/>
    <lineage>
        <taxon>Bacteria</taxon>
        <taxon>Bacillati</taxon>
        <taxon>Actinomycetota</taxon>
        <taxon>Actinomycetes</taxon>
        <taxon>Streptosporangiales</taxon>
        <taxon>Thermomonosporaceae</taxon>
        <taxon>Actinomadura</taxon>
    </lineage>
</organism>
<comment type="pathway">
    <text evidence="1">Cell wall biogenesis; cell wall polysaccharide biosynthesis.</text>
</comment>
<dbReference type="AlphaFoldDB" id="A0A3M2LI34"/>
<comment type="similarity">
    <text evidence="2">Belongs to the glycosyltransferase 2 family.</text>
</comment>
<keyword evidence="4 8" id="KW-0808">Transferase</keyword>
<feature type="region of interest" description="Disordered" evidence="5">
    <location>
        <begin position="41"/>
        <end position="72"/>
    </location>
</feature>
<name>A0A3M2LI34_9ACTN</name>
<dbReference type="InterPro" id="IPR045699">
    <property type="entry name" value="GlfT2_C"/>
</dbReference>
<feature type="compositionally biased region" description="Gly residues" evidence="5">
    <location>
        <begin position="682"/>
        <end position="691"/>
    </location>
</feature>
<feature type="domain" description="Galactofuranosyltransferase GlfT2 N-terminal" evidence="6">
    <location>
        <begin position="69"/>
        <end position="182"/>
    </location>
</feature>
<evidence type="ECO:0000256" key="2">
    <source>
        <dbReference type="ARBA" id="ARBA00006739"/>
    </source>
</evidence>
<accession>A0A3M2LI34</accession>
<keyword evidence="9" id="KW-1185">Reference proteome</keyword>
<dbReference type="RefSeq" id="WP_122199424.1">
    <property type="nucleotide sequence ID" value="NZ_JBHSKC010000014.1"/>
</dbReference>
<dbReference type="PANTHER" id="PTHR43179:SF12">
    <property type="entry name" value="GALACTOFURANOSYLTRANSFERASE GLFT2"/>
    <property type="match status" value="1"/>
</dbReference>
<evidence type="ECO:0000259" key="6">
    <source>
        <dbReference type="Pfam" id="PF17994"/>
    </source>
</evidence>
<dbReference type="EMBL" id="RFFG01000136">
    <property type="protein sequence ID" value="RMI36450.1"/>
    <property type="molecule type" value="Genomic_DNA"/>
</dbReference>
<dbReference type="Proteomes" id="UP000282674">
    <property type="component" value="Unassembled WGS sequence"/>
</dbReference>
<protein>
    <submittedName>
        <fullName evidence="8">Glycosyltransferase family 2 protein</fullName>
    </submittedName>
</protein>
<evidence type="ECO:0000256" key="4">
    <source>
        <dbReference type="ARBA" id="ARBA00022679"/>
    </source>
</evidence>
<dbReference type="InterPro" id="IPR029044">
    <property type="entry name" value="Nucleotide-diphossugar_trans"/>
</dbReference>
<feature type="compositionally biased region" description="Low complexity" evidence="5">
    <location>
        <begin position="41"/>
        <end position="53"/>
    </location>
</feature>
<feature type="region of interest" description="Disordered" evidence="5">
    <location>
        <begin position="526"/>
        <end position="549"/>
    </location>
</feature>
<evidence type="ECO:0000256" key="1">
    <source>
        <dbReference type="ARBA" id="ARBA00004776"/>
    </source>
</evidence>
<dbReference type="Pfam" id="PF19320">
    <property type="entry name" value="GlfT2_domain3"/>
    <property type="match status" value="1"/>
</dbReference>
<dbReference type="Gene3D" id="3.90.550.60">
    <property type="match status" value="1"/>
</dbReference>
<feature type="compositionally biased region" description="Basic and acidic residues" evidence="5">
    <location>
        <begin position="60"/>
        <end position="72"/>
    </location>
</feature>
<evidence type="ECO:0000313" key="9">
    <source>
        <dbReference type="Proteomes" id="UP000282674"/>
    </source>
</evidence>
<comment type="caution">
    <text evidence="8">The sequence shown here is derived from an EMBL/GenBank/DDBJ whole genome shotgun (WGS) entry which is preliminary data.</text>
</comment>
<evidence type="ECO:0000313" key="8">
    <source>
        <dbReference type="EMBL" id="RMI36450.1"/>
    </source>
</evidence>
<keyword evidence="3" id="KW-0328">Glycosyltransferase</keyword>